<feature type="transmembrane region" description="Helical" evidence="1">
    <location>
        <begin position="43"/>
        <end position="66"/>
    </location>
</feature>
<feature type="transmembrane region" description="Helical" evidence="1">
    <location>
        <begin position="166"/>
        <end position="186"/>
    </location>
</feature>
<feature type="transmembrane region" description="Helical" evidence="1">
    <location>
        <begin position="109"/>
        <end position="126"/>
    </location>
</feature>
<feature type="transmembrane region" description="Helical" evidence="1">
    <location>
        <begin position="279"/>
        <end position="302"/>
    </location>
</feature>
<evidence type="ECO:0000313" key="2">
    <source>
        <dbReference type="EMBL" id="PKF69500.1"/>
    </source>
</evidence>
<organism evidence="2 3">
    <name type="scientific">Corynebacterium mastitidis</name>
    <dbReference type="NCBI Taxonomy" id="161890"/>
    <lineage>
        <taxon>Bacteria</taxon>
        <taxon>Bacillati</taxon>
        <taxon>Actinomycetota</taxon>
        <taxon>Actinomycetes</taxon>
        <taxon>Mycobacteriales</taxon>
        <taxon>Corynebacteriaceae</taxon>
        <taxon>Corynebacterium</taxon>
    </lineage>
</organism>
<name>A0A2N0X9W3_9CORY</name>
<dbReference type="Pfam" id="PF19877">
    <property type="entry name" value="DUF6350"/>
    <property type="match status" value="1"/>
</dbReference>
<comment type="caution">
    <text evidence="2">The sequence shown here is derived from an EMBL/GenBank/DDBJ whole genome shotgun (WGS) entry which is preliminary data.</text>
</comment>
<accession>A0A2N0X9W3</accession>
<sequence>MLPHVVVLLTIVVVAMTGLLVTSTSLAAMPATVAQLWLILNMSPIRLGGITLGLLPLLPSAGMVWLLSRARPARRLDVGLLLGVPLALTGIAWLMLLDARSVYEVDVPPPWAFLNTLLVHGAALLLGRPRPRWARDAVRYLLSLLGAAAVAWVVAVAWNWEHTTPQAALLSVLYVPNAVISAAAVLVGSEFHAGEASISLFSVHLVPLPPMPLFAVPGSAGDWAVALLLIPAAASVALWWKRVPSWREAVYAGGCAAGLTLMATYLAGGELGVYGRAGVMEWLAALLVFVWVAGLGVAAGLVHKAAGRLSA</sequence>
<dbReference type="STRING" id="1121365.GCA_000375365_01906"/>
<dbReference type="Proteomes" id="UP000233249">
    <property type="component" value="Unassembled WGS sequence"/>
</dbReference>
<dbReference type="AlphaFoldDB" id="A0A2N0X9W3"/>
<keyword evidence="1" id="KW-0812">Transmembrane</keyword>
<keyword evidence="1" id="KW-0472">Membrane</keyword>
<evidence type="ECO:0000313" key="3">
    <source>
        <dbReference type="Proteomes" id="UP000233249"/>
    </source>
</evidence>
<evidence type="ECO:0000256" key="1">
    <source>
        <dbReference type="SAM" id="Phobius"/>
    </source>
</evidence>
<feature type="transmembrane region" description="Helical" evidence="1">
    <location>
        <begin position="78"/>
        <end position="97"/>
    </location>
</feature>
<dbReference type="InterPro" id="IPR045931">
    <property type="entry name" value="DUF6350"/>
</dbReference>
<feature type="transmembrane region" description="Helical" evidence="1">
    <location>
        <begin position="138"/>
        <end position="160"/>
    </location>
</feature>
<feature type="transmembrane region" description="Helical" evidence="1">
    <location>
        <begin position="223"/>
        <end position="240"/>
    </location>
</feature>
<proteinExistence type="predicted"/>
<reference evidence="2 3" key="1">
    <citation type="submission" date="2017-12" db="EMBL/GenBank/DDBJ databases">
        <title>Corynebacterium mastitidis 16-1433 Genome.</title>
        <authorList>
            <person name="Gulvik C.A."/>
        </authorList>
    </citation>
    <scope>NUCLEOTIDE SEQUENCE [LARGE SCALE GENOMIC DNA]</scope>
    <source>
        <strain evidence="2 3">16-1433</strain>
    </source>
</reference>
<gene>
    <name evidence="2" type="ORF">CXB45_01180</name>
</gene>
<protein>
    <submittedName>
        <fullName evidence="2">Uncharacterized protein</fullName>
    </submittedName>
</protein>
<feature type="transmembrane region" description="Helical" evidence="1">
    <location>
        <begin position="249"/>
        <end position="267"/>
    </location>
</feature>
<feature type="transmembrane region" description="Helical" evidence="1">
    <location>
        <begin position="198"/>
        <end position="217"/>
    </location>
</feature>
<dbReference type="EMBL" id="PJAF01000002">
    <property type="protein sequence ID" value="PKF69500.1"/>
    <property type="molecule type" value="Genomic_DNA"/>
</dbReference>
<keyword evidence="1" id="KW-1133">Transmembrane helix</keyword>